<keyword evidence="1" id="KW-0472">Membrane</keyword>
<dbReference type="Proteomes" id="UP001316803">
    <property type="component" value="Unassembled WGS sequence"/>
</dbReference>
<dbReference type="PANTHER" id="PTHR35340:SF5">
    <property type="entry name" value="ASST-DOMAIN-CONTAINING PROTEIN"/>
    <property type="match status" value="1"/>
</dbReference>
<dbReference type="InterPro" id="IPR053143">
    <property type="entry name" value="Arylsulfate_ST"/>
</dbReference>
<dbReference type="Pfam" id="PF14269">
    <property type="entry name" value="Arylsulfotran_2"/>
    <property type="match status" value="1"/>
</dbReference>
<comment type="caution">
    <text evidence="2">The sequence shown here is derived from an EMBL/GenBank/DDBJ whole genome shotgun (WGS) entry which is preliminary data.</text>
</comment>
<sequence>MKCACPSFRIVFLTLSILLGLSLVLLTLHQIVLPIVGWLIPSLVPSLYDLAVYGPYPTNEYVTFDLEAPSPSIVKWDDACDNGYVLVSPFGSSVPHAGPMILDNKGNLVWMTTGLGTVMNLKVQNYLNEPHLTFWSGKKVGGIGEGHYLILNSSYDTVKTISAISPPAHPDDPRVGDLHDFVLTDSGTALMTVYNTTTYDMSAMNRPTKGWIVDSLFQEIDIATNELLFEWRASDHFDPATSSKYLNPFGGYSESNPYDFFHINSVQKDRNGNYLISSRHLQGVMTVSGKTGEVLWVLGGAFNVFDDLTDGKATSFKWQHDARWIDEEEGILTLFDNGSAGPIMSDAHESKALLIQIDLEKKTAKLLQSYKSKAAVLSASQGSVQVLDHVDTFEQEKHVFVGWGSSAAFSEFSMAGELLCETHIAASSTYWWERVKSYRAIKTFEWVGRPEQPPVALISNDRIYVSWNGATEVAAWQLEGRKDGATGDKWQTIDIKEKEGFEDAFILPDESFATYRVAALDDNGKFLRHSDIARYAESRTSRTLLWMIGVAAGIGAVVGVAIFMSRVPRGQRIARSWAVWDRHRYRKVPGIEMS</sequence>
<dbReference type="EMBL" id="JAKLMC020000002">
    <property type="protein sequence ID" value="KAK5957639.1"/>
    <property type="molecule type" value="Genomic_DNA"/>
</dbReference>
<protein>
    <recommendedName>
        <fullName evidence="4">Arylsulfotransferase</fullName>
    </recommendedName>
</protein>
<evidence type="ECO:0008006" key="4">
    <source>
        <dbReference type="Google" id="ProtNLM"/>
    </source>
</evidence>
<accession>A0AAN8EKB3</accession>
<keyword evidence="3" id="KW-1185">Reference proteome</keyword>
<dbReference type="PANTHER" id="PTHR35340">
    <property type="entry name" value="PQQ ENZYME REPEAT PROTEIN-RELATED"/>
    <property type="match status" value="1"/>
</dbReference>
<gene>
    <name evidence="2" type="ORF">OHC33_000827</name>
</gene>
<keyword evidence="1" id="KW-1133">Transmembrane helix</keyword>
<name>A0AAN8EKB3_9EURO</name>
<dbReference type="AlphaFoldDB" id="A0AAN8EKB3"/>
<dbReference type="InterPro" id="IPR039535">
    <property type="entry name" value="ASST-like"/>
</dbReference>
<feature type="transmembrane region" description="Helical" evidence="1">
    <location>
        <begin position="544"/>
        <end position="565"/>
    </location>
</feature>
<evidence type="ECO:0000313" key="3">
    <source>
        <dbReference type="Proteomes" id="UP001316803"/>
    </source>
</evidence>
<evidence type="ECO:0000256" key="1">
    <source>
        <dbReference type="SAM" id="Phobius"/>
    </source>
</evidence>
<organism evidence="2 3">
    <name type="scientific">Knufia fluminis</name>
    <dbReference type="NCBI Taxonomy" id="191047"/>
    <lineage>
        <taxon>Eukaryota</taxon>
        <taxon>Fungi</taxon>
        <taxon>Dikarya</taxon>
        <taxon>Ascomycota</taxon>
        <taxon>Pezizomycotina</taxon>
        <taxon>Eurotiomycetes</taxon>
        <taxon>Chaetothyriomycetidae</taxon>
        <taxon>Chaetothyriales</taxon>
        <taxon>Trichomeriaceae</taxon>
        <taxon>Knufia</taxon>
    </lineage>
</organism>
<reference evidence="2 3" key="1">
    <citation type="submission" date="2022-12" db="EMBL/GenBank/DDBJ databases">
        <title>Genomic features and morphological characterization of a novel Knufia sp. strain isolated from spacecraft assembly facility.</title>
        <authorList>
            <person name="Teixeira M."/>
            <person name="Chander A.M."/>
            <person name="Stajich J.E."/>
            <person name="Venkateswaran K."/>
        </authorList>
    </citation>
    <scope>NUCLEOTIDE SEQUENCE [LARGE SCALE GENOMIC DNA]</scope>
    <source>
        <strain evidence="2 3">FJI-L2-BK-P2</strain>
    </source>
</reference>
<proteinExistence type="predicted"/>
<keyword evidence="1" id="KW-0812">Transmembrane</keyword>
<evidence type="ECO:0000313" key="2">
    <source>
        <dbReference type="EMBL" id="KAK5957639.1"/>
    </source>
</evidence>